<dbReference type="PANTHER" id="PTHR37419">
    <property type="entry name" value="SERINE/THREONINE-PROTEIN KINASE TOXIN HIPA"/>
    <property type="match status" value="1"/>
</dbReference>
<dbReference type="Pfam" id="PF13657">
    <property type="entry name" value="Couple_hipA"/>
    <property type="match status" value="1"/>
</dbReference>
<feature type="domain" description="HipA N-terminal subdomain 1" evidence="5">
    <location>
        <begin position="7"/>
        <end position="107"/>
    </location>
</feature>
<protein>
    <submittedName>
        <fullName evidence="6">HipA-like protein</fullName>
    </submittedName>
</protein>
<gene>
    <name evidence="6" type="ORF">IE4872_PC00083</name>
</gene>
<evidence type="ECO:0000256" key="3">
    <source>
        <dbReference type="ARBA" id="ARBA00022777"/>
    </source>
</evidence>
<dbReference type="EMBL" id="CP017104">
    <property type="protein sequence ID" value="APO70114.1"/>
    <property type="molecule type" value="Genomic_DNA"/>
</dbReference>
<dbReference type="RefSeq" id="WP_074070706.1">
    <property type="nucleotide sequence ID" value="NZ_CP017104.1"/>
</dbReference>
<dbReference type="PANTHER" id="PTHR37419:SF1">
    <property type="entry name" value="SERINE_THREONINE-PROTEIN KINASE TOXIN HIPA"/>
    <property type="match status" value="1"/>
</dbReference>
<dbReference type="InterPro" id="IPR052028">
    <property type="entry name" value="HipA_Ser/Thr_kinase"/>
</dbReference>
<proteinExistence type="inferred from homology"/>
<dbReference type="GO" id="GO:0004674">
    <property type="term" value="F:protein serine/threonine kinase activity"/>
    <property type="evidence" value="ECO:0007669"/>
    <property type="project" value="TreeGrafter"/>
</dbReference>
<sequence length="451" mass="49629">MDIIALDVRLDGFDNPIGNLVRDEAGALAFAYSSTYLETPDAIPLSLSLPLEEEAYEDNDARPFFDNLLQERDGPLQKVLDREGLARSDVAGLLFYLGRDCPGALSVLPLGSPAAKVPGNFKTDYRRLDEAQLIKIVHSLHRRQRLPDETEDPSPLAGVQSKIALTILPDGTFAEPLPGSGAPTTHIVKVPDRAHPNDPDLELEALRLSATLGFETAEATVRDFEGVSALIIRRFDRSLDQDNRVIRIHQEDFAQALGLPPSLKYERNGTVDRRFDAEAINSVLNATNDPAAEKQIFIAATLFDLMTGNVDAHAKNFALLYEPGGGVRVAPRYDLMPTRLDPDLTDLLPYAIGEATKLTEITEEDFSVFLRALGIVSERAQRRLRLGLTGQVSGSLIGELRRMDRSGMKRFADLIGHNIDELLTAFGLPVPDQIRERDAYLDRGGGWLLGS</sequence>
<accession>A0A1L5NQG0</accession>
<dbReference type="NCBIfam" id="TIGR03071">
    <property type="entry name" value="couple_hipA"/>
    <property type="match status" value="1"/>
</dbReference>
<dbReference type="InterPro" id="IPR012893">
    <property type="entry name" value="HipA-like_C"/>
</dbReference>
<evidence type="ECO:0000313" key="7">
    <source>
        <dbReference type="Proteomes" id="UP000184749"/>
    </source>
</evidence>
<evidence type="ECO:0000256" key="1">
    <source>
        <dbReference type="ARBA" id="ARBA00010164"/>
    </source>
</evidence>
<dbReference type="AlphaFoldDB" id="A0A1L5NQG0"/>
<organism evidence="6 7">
    <name type="scientific">Rhizobium gallicum</name>
    <dbReference type="NCBI Taxonomy" id="56730"/>
    <lineage>
        <taxon>Bacteria</taxon>
        <taxon>Pseudomonadati</taxon>
        <taxon>Pseudomonadota</taxon>
        <taxon>Alphaproteobacteria</taxon>
        <taxon>Hyphomicrobiales</taxon>
        <taxon>Rhizobiaceae</taxon>
        <taxon>Rhizobium/Agrobacterium group</taxon>
        <taxon>Rhizobium</taxon>
    </lineage>
</organism>
<dbReference type="Pfam" id="PF07804">
    <property type="entry name" value="HipA_C"/>
    <property type="match status" value="1"/>
</dbReference>
<dbReference type="Proteomes" id="UP000184749">
    <property type="component" value="Plasmid pRgalIE4872c"/>
</dbReference>
<evidence type="ECO:0000259" key="5">
    <source>
        <dbReference type="Pfam" id="PF13657"/>
    </source>
</evidence>
<dbReference type="Gene3D" id="1.10.1070.20">
    <property type="match status" value="1"/>
</dbReference>
<evidence type="ECO:0000256" key="2">
    <source>
        <dbReference type="ARBA" id="ARBA00022679"/>
    </source>
</evidence>
<evidence type="ECO:0000259" key="4">
    <source>
        <dbReference type="Pfam" id="PF07804"/>
    </source>
</evidence>
<reference evidence="6 7" key="1">
    <citation type="submission" date="2016-09" db="EMBL/GenBank/DDBJ databases">
        <title>The complete genome sequences of Rhizobium gallicum, symbiovars gallicum and phaseoli, symbionts associated to common bean (Phaseolus vulgaris).</title>
        <authorList>
            <person name="Bustos P."/>
            <person name="Santamaria R.I."/>
            <person name="Perez-Carrascal O.M."/>
            <person name="Juarez S."/>
            <person name="Lozano L."/>
            <person name="Martinez-Flores I."/>
            <person name="Martinez-Romero E."/>
            <person name="Cevallos M."/>
            <person name="Romero D."/>
            <person name="Davila G."/>
            <person name="Gonzalez V."/>
        </authorList>
    </citation>
    <scope>NUCLEOTIDE SEQUENCE [LARGE SCALE GENOMIC DNA]</scope>
    <source>
        <strain evidence="6 7">IE4872</strain>
        <plasmid evidence="7">prgalie4872c</plasmid>
    </source>
</reference>
<keyword evidence="2" id="KW-0808">Transferase</keyword>
<geneLocation type="plasmid" evidence="7">
    <name>prgalie4872c</name>
</geneLocation>
<dbReference type="GO" id="GO:0005829">
    <property type="term" value="C:cytosol"/>
    <property type="evidence" value="ECO:0007669"/>
    <property type="project" value="TreeGrafter"/>
</dbReference>
<dbReference type="OrthoDB" id="9805913at2"/>
<dbReference type="InterPro" id="IPR017508">
    <property type="entry name" value="HipA_N1"/>
</dbReference>
<keyword evidence="6" id="KW-0614">Plasmid</keyword>
<keyword evidence="3" id="KW-0418">Kinase</keyword>
<comment type="similarity">
    <text evidence="1">Belongs to the HipA Ser/Thr kinase family.</text>
</comment>
<name>A0A1L5NQG0_9HYPH</name>
<feature type="domain" description="HipA-like C-terminal" evidence="4">
    <location>
        <begin position="156"/>
        <end position="374"/>
    </location>
</feature>
<evidence type="ECO:0000313" key="6">
    <source>
        <dbReference type="EMBL" id="APO70114.1"/>
    </source>
</evidence>